<name>A0A4Y2AUY4_ARAVE</name>
<dbReference type="AlphaFoldDB" id="A0A4Y2AUY4"/>
<accession>A0A4Y2AUY4</accession>
<sequence length="830" mass="95875">MPLWSQYDFEVEPYYMPPRRQRTGRTPPPPPPPISPLGSPPEFTPPRPPPIPPFDPQRPEFSPQKYPYAPIFNVREVHTPPAVLLSPFYGHSTPKGTRPDYWPPGGRTPESEARWRNWKRRREAFEKLSPDKKQIFSSPVRNRQDADSLFEEDLVPWIPKTPPPSPKYPRAETPARSPAVELMREEIKKDDERTKYTHWYHAHAGQAALRDVVMHGIHSTLEGCFPGIDYKKLNVYQTIGLLSEYLRHITEKLLTQNLELPPLATNNPALSILEQKRISIRRIIGEYEAQYNRVRRELDYVKREIQKVDPPEAREYRREWREIRKNILKKDLDIERRMERIVARRGLCFLWCPHMKNKNHYERENRPLETELDELKLRIVELEAECMEAMADMTQFVDVVSPNFLKNLAGFIRTLFPSYETYPIPPEAYEEAAKDLSKHLRRIFKQKRQEWVDANREVNTLYPMIKEKREELDRIKTDIENCKKENLKLRVEFKKYKSHSQNMEWMIKEARGMLEYYEQEYAGAYQALNREKKRTAELEAELGMTPRGPPEIYPEKEPPRTSSPIITHPKSPTIIVSPPGEAIDSPVYASSPAFRSSPLRQETTMTPDSLGGERPPSAMLNISDLSGSGGSAAAERTLRAHVESGNLDDELPPSAMLDFSGLQGGESFLDSLEGDASSIKKTFSIPSPGQREQVQIDVEIIPQDIRRSPSGQRVVCDVAVELQEAAFKPPRRIEKRYKVVRGTPPISQTVGRRVDRRYGMFTPRTVIRRGHVGVRRPLFAGDFESPDSPWGTGRRTHPELMDLPQHAPSPRPPRLDTTIEWENPEMNTPL</sequence>
<feature type="region of interest" description="Disordered" evidence="2">
    <location>
        <begin position="15"/>
        <end position="65"/>
    </location>
</feature>
<feature type="compositionally biased region" description="Pro residues" evidence="2">
    <location>
        <begin position="26"/>
        <end position="56"/>
    </location>
</feature>
<evidence type="ECO:0000313" key="4">
    <source>
        <dbReference type="Proteomes" id="UP000499080"/>
    </source>
</evidence>
<feature type="region of interest" description="Disordered" evidence="2">
    <location>
        <begin position="544"/>
        <end position="568"/>
    </location>
</feature>
<feature type="region of interest" description="Disordered" evidence="2">
    <location>
        <begin position="87"/>
        <end position="114"/>
    </location>
</feature>
<evidence type="ECO:0000313" key="3">
    <source>
        <dbReference type="EMBL" id="GBL83872.1"/>
    </source>
</evidence>
<organism evidence="3 4">
    <name type="scientific">Araneus ventricosus</name>
    <name type="common">Orbweaver spider</name>
    <name type="synonym">Epeira ventricosa</name>
    <dbReference type="NCBI Taxonomy" id="182803"/>
    <lineage>
        <taxon>Eukaryota</taxon>
        <taxon>Metazoa</taxon>
        <taxon>Ecdysozoa</taxon>
        <taxon>Arthropoda</taxon>
        <taxon>Chelicerata</taxon>
        <taxon>Arachnida</taxon>
        <taxon>Araneae</taxon>
        <taxon>Araneomorphae</taxon>
        <taxon>Entelegynae</taxon>
        <taxon>Araneoidea</taxon>
        <taxon>Araneidae</taxon>
        <taxon>Araneus</taxon>
    </lineage>
</organism>
<keyword evidence="1" id="KW-0175">Coiled coil</keyword>
<evidence type="ECO:0000256" key="1">
    <source>
        <dbReference type="SAM" id="Coils"/>
    </source>
</evidence>
<feature type="coiled-coil region" evidence="1">
    <location>
        <begin position="358"/>
        <end position="392"/>
    </location>
</feature>
<dbReference type="Proteomes" id="UP000499080">
    <property type="component" value="Unassembled WGS sequence"/>
</dbReference>
<dbReference type="SUPFAM" id="SSF101447">
    <property type="entry name" value="Formin homology 2 domain (FH2 domain)"/>
    <property type="match status" value="1"/>
</dbReference>
<evidence type="ECO:0000256" key="2">
    <source>
        <dbReference type="SAM" id="MobiDB-lite"/>
    </source>
</evidence>
<dbReference type="OrthoDB" id="6460201at2759"/>
<protein>
    <submittedName>
        <fullName evidence="3">Uncharacterized protein</fullName>
    </submittedName>
</protein>
<comment type="caution">
    <text evidence="3">The sequence shown here is derived from an EMBL/GenBank/DDBJ whole genome shotgun (WGS) entry which is preliminary data.</text>
</comment>
<feature type="coiled-coil region" evidence="1">
    <location>
        <begin position="465"/>
        <end position="492"/>
    </location>
</feature>
<proteinExistence type="predicted"/>
<keyword evidence="4" id="KW-1185">Reference proteome</keyword>
<gene>
    <name evidence="3" type="ORF">AVEN_100785_1</name>
</gene>
<reference evidence="3 4" key="1">
    <citation type="journal article" date="2019" name="Sci. Rep.">
        <title>Orb-weaving spider Araneus ventricosus genome elucidates the spidroin gene catalogue.</title>
        <authorList>
            <person name="Kono N."/>
            <person name="Nakamura H."/>
            <person name="Ohtoshi R."/>
            <person name="Moran D.A.P."/>
            <person name="Shinohara A."/>
            <person name="Yoshida Y."/>
            <person name="Fujiwara M."/>
            <person name="Mori M."/>
            <person name="Tomita M."/>
            <person name="Arakawa K."/>
        </authorList>
    </citation>
    <scope>NUCLEOTIDE SEQUENCE [LARGE SCALE GENOMIC DNA]</scope>
</reference>
<feature type="region of interest" description="Disordered" evidence="2">
    <location>
        <begin position="783"/>
        <end position="830"/>
    </location>
</feature>
<dbReference type="EMBL" id="BGPR01000035">
    <property type="protein sequence ID" value="GBL83872.1"/>
    <property type="molecule type" value="Genomic_DNA"/>
</dbReference>